<evidence type="ECO:0000256" key="1">
    <source>
        <dbReference type="SAM" id="Phobius"/>
    </source>
</evidence>
<keyword evidence="3" id="KW-1185">Reference proteome</keyword>
<keyword evidence="1" id="KW-0472">Membrane</keyword>
<dbReference type="AlphaFoldDB" id="A0A5P3MS04"/>
<dbReference type="KEGG" id="naq:D0T90_07640"/>
<gene>
    <name evidence="2" type="ORF">D0T90_07640</name>
</gene>
<proteinExistence type="predicted"/>
<feature type="transmembrane region" description="Helical" evidence="1">
    <location>
        <begin position="42"/>
        <end position="60"/>
    </location>
</feature>
<dbReference type="Proteomes" id="UP000325536">
    <property type="component" value="Chromosome"/>
</dbReference>
<keyword evidence="1" id="KW-0812">Transmembrane</keyword>
<keyword evidence="1" id="KW-1133">Transmembrane helix</keyword>
<name>A0A5P3MS04_NEIAN</name>
<accession>A0A5P3MS04</accession>
<dbReference type="EMBL" id="CP031699">
    <property type="protein sequence ID" value="QEY24364.1"/>
    <property type="molecule type" value="Genomic_DNA"/>
</dbReference>
<evidence type="ECO:0000313" key="3">
    <source>
        <dbReference type="Proteomes" id="UP000325536"/>
    </source>
</evidence>
<sequence>MPCRTMCTVCGFAALSHSYFIRLYLFDGKGRLQNRHIGFADGLLLCLVAKLSSCIISCSAKQFKCLKIKLNRIGIPP</sequence>
<evidence type="ECO:0000313" key="2">
    <source>
        <dbReference type="EMBL" id="QEY24364.1"/>
    </source>
</evidence>
<protein>
    <submittedName>
        <fullName evidence="2">Uncharacterized protein</fullName>
    </submittedName>
</protein>
<organism evidence="2 3">
    <name type="scientific">Neisseria animalis</name>
    <dbReference type="NCBI Taxonomy" id="492"/>
    <lineage>
        <taxon>Bacteria</taxon>
        <taxon>Pseudomonadati</taxon>
        <taxon>Pseudomonadota</taxon>
        <taxon>Betaproteobacteria</taxon>
        <taxon>Neisseriales</taxon>
        <taxon>Neisseriaceae</taxon>
        <taxon>Neisseria</taxon>
    </lineage>
</organism>
<reference evidence="2 3" key="1">
    <citation type="submission" date="2018-08" db="EMBL/GenBank/DDBJ databases">
        <title>Neisseria animalis ATCC 49930 complete genome.</title>
        <authorList>
            <person name="Veseli I.A."/>
            <person name="Mascarenhas dos Santos A.C."/>
            <person name="Buttler R."/>
            <person name="Pombert J.-F."/>
        </authorList>
    </citation>
    <scope>NUCLEOTIDE SEQUENCE [LARGE SCALE GENOMIC DNA]</scope>
    <source>
        <strain evidence="2 3">ATCC 49930</strain>
    </source>
</reference>